<feature type="domain" description="Ribophorin II C-terminal" evidence="9">
    <location>
        <begin position="173"/>
        <end position="270"/>
    </location>
</feature>
<dbReference type="AlphaFoldDB" id="A0AAD2HRG3"/>
<evidence type="ECO:0000256" key="3">
    <source>
        <dbReference type="ARBA" id="ARBA00022729"/>
    </source>
</evidence>
<dbReference type="GO" id="GO:0006487">
    <property type="term" value="P:protein N-linked glycosylation"/>
    <property type="evidence" value="ECO:0007669"/>
    <property type="project" value="TreeGrafter"/>
</dbReference>
<evidence type="ECO:0000256" key="6">
    <source>
        <dbReference type="ARBA" id="ARBA00023136"/>
    </source>
</evidence>
<feature type="transmembrane region" description="Helical" evidence="7">
    <location>
        <begin position="184"/>
        <end position="206"/>
    </location>
</feature>
<gene>
    <name evidence="10" type="ORF">MYCIT1_LOCUS30408</name>
</gene>
<keyword evidence="6 7" id="KW-0472">Membrane</keyword>
<feature type="transmembrane region" description="Helical" evidence="7">
    <location>
        <begin position="243"/>
        <end position="268"/>
    </location>
</feature>
<evidence type="ECO:0000256" key="2">
    <source>
        <dbReference type="ARBA" id="ARBA00022692"/>
    </source>
</evidence>
<evidence type="ECO:0000313" key="10">
    <source>
        <dbReference type="EMBL" id="CAK5279991.1"/>
    </source>
</evidence>
<dbReference type="InterPro" id="IPR008814">
    <property type="entry name" value="Swp1"/>
</dbReference>
<accession>A0AAD2HRG3</accession>
<evidence type="ECO:0000313" key="11">
    <source>
        <dbReference type="Proteomes" id="UP001295794"/>
    </source>
</evidence>
<evidence type="ECO:0000259" key="9">
    <source>
        <dbReference type="Pfam" id="PF25147"/>
    </source>
</evidence>
<evidence type="ECO:0000256" key="8">
    <source>
        <dbReference type="SAM" id="SignalP"/>
    </source>
</evidence>
<feature type="chain" id="PRO_5044288785" description="Ribophorin II C-terminal domain-containing protein" evidence="8">
    <location>
        <begin position="17"/>
        <end position="274"/>
    </location>
</feature>
<dbReference type="GO" id="GO:0008250">
    <property type="term" value="C:oligosaccharyltransferase complex"/>
    <property type="evidence" value="ECO:0007669"/>
    <property type="project" value="InterPro"/>
</dbReference>
<keyword evidence="2 7" id="KW-0812">Transmembrane</keyword>
<feature type="transmembrane region" description="Helical" evidence="7">
    <location>
        <begin position="218"/>
        <end position="237"/>
    </location>
</feature>
<dbReference type="Pfam" id="PF25147">
    <property type="entry name" value="Ribophorin_II_C"/>
    <property type="match status" value="1"/>
</dbReference>
<dbReference type="EMBL" id="CAVNYO010000440">
    <property type="protein sequence ID" value="CAK5279991.1"/>
    <property type="molecule type" value="Genomic_DNA"/>
</dbReference>
<reference evidence="10" key="1">
    <citation type="submission" date="2023-11" db="EMBL/GenBank/DDBJ databases">
        <authorList>
            <person name="De Vega J J."/>
            <person name="De Vega J J."/>
        </authorList>
    </citation>
    <scope>NUCLEOTIDE SEQUENCE</scope>
</reference>
<name>A0AAD2HRG3_9AGAR</name>
<proteinExistence type="predicted"/>
<sequence>MLLLSSLLLLAASARASLLTLNAPKVSTFDSTGASLRTELLKVNEAVGTPLSLGPKDRLKLTFQVTEEGSKDKGVQPLQTFLRFYDPKSGEEGIQPLRVTPSGKVKFELDMSKPPLSIPPTTSSPIEVTLILGAAKYSPATMHLFDLTLPESGAPIHPEEPTFHLLPVIEHSFRPPQKVPPRPVSALFAILTLSPWAVLLGLWSQVFPGAPYLLSPTILPFIATLGAFEVLLVYYWIDLKLGQVLLYGAVLGVVTLFTGNTALSTIGARRLGHK</sequence>
<keyword evidence="11" id="KW-1185">Reference proteome</keyword>
<keyword evidence="4" id="KW-0256">Endoplasmic reticulum</keyword>
<dbReference type="PANTHER" id="PTHR12640">
    <property type="entry name" value="RIBOPHORIN II"/>
    <property type="match status" value="1"/>
</dbReference>
<evidence type="ECO:0000256" key="1">
    <source>
        <dbReference type="ARBA" id="ARBA00004477"/>
    </source>
</evidence>
<evidence type="ECO:0000256" key="7">
    <source>
        <dbReference type="SAM" id="Phobius"/>
    </source>
</evidence>
<feature type="signal peptide" evidence="8">
    <location>
        <begin position="1"/>
        <end position="16"/>
    </location>
</feature>
<protein>
    <recommendedName>
        <fullName evidence="9">Ribophorin II C-terminal domain-containing protein</fullName>
    </recommendedName>
</protein>
<evidence type="ECO:0000256" key="4">
    <source>
        <dbReference type="ARBA" id="ARBA00022824"/>
    </source>
</evidence>
<dbReference type="InterPro" id="IPR056790">
    <property type="entry name" value="Ribophorin_II_C"/>
</dbReference>
<dbReference type="Proteomes" id="UP001295794">
    <property type="component" value="Unassembled WGS sequence"/>
</dbReference>
<evidence type="ECO:0000256" key="5">
    <source>
        <dbReference type="ARBA" id="ARBA00022989"/>
    </source>
</evidence>
<keyword evidence="3 8" id="KW-0732">Signal</keyword>
<keyword evidence="5 7" id="KW-1133">Transmembrane helix</keyword>
<organism evidence="10 11">
    <name type="scientific">Mycena citricolor</name>
    <dbReference type="NCBI Taxonomy" id="2018698"/>
    <lineage>
        <taxon>Eukaryota</taxon>
        <taxon>Fungi</taxon>
        <taxon>Dikarya</taxon>
        <taxon>Basidiomycota</taxon>
        <taxon>Agaricomycotina</taxon>
        <taxon>Agaricomycetes</taxon>
        <taxon>Agaricomycetidae</taxon>
        <taxon>Agaricales</taxon>
        <taxon>Marasmiineae</taxon>
        <taxon>Mycenaceae</taxon>
        <taxon>Mycena</taxon>
    </lineage>
</organism>
<comment type="caution">
    <text evidence="10">The sequence shown here is derived from an EMBL/GenBank/DDBJ whole genome shotgun (WGS) entry which is preliminary data.</text>
</comment>
<comment type="subcellular location">
    <subcellularLocation>
        <location evidence="1">Endoplasmic reticulum membrane</location>
        <topology evidence="1">Multi-pass membrane protein</topology>
    </subcellularLocation>
</comment>
<dbReference type="PANTHER" id="PTHR12640:SF0">
    <property type="entry name" value="DOLICHYL-DIPHOSPHOOLIGOSACCHARIDE--PROTEIN GLYCOSYLTRANSFERASE SUBUNIT 2"/>
    <property type="match status" value="1"/>
</dbReference>